<accession>A0A0R3TTJ3</accession>
<dbReference type="AlphaFoldDB" id="A0A0R3TTJ3"/>
<dbReference type="WBParaSite" id="HNAJ_0001103701-mRNA-1">
    <property type="protein sequence ID" value="HNAJ_0001103701-mRNA-1"/>
    <property type="gene ID" value="HNAJ_0001103701"/>
</dbReference>
<proteinExistence type="predicted"/>
<organism evidence="1">
    <name type="scientific">Rodentolepis nana</name>
    <name type="common">Dwarf tapeworm</name>
    <name type="synonym">Hymenolepis nana</name>
    <dbReference type="NCBI Taxonomy" id="102285"/>
    <lineage>
        <taxon>Eukaryota</taxon>
        <taxon>Metazoa</taxon>
        <taxon>Spiralia</taxon>
        <taxon>Lophotrochozoa</taxon>
        <taxon>Platyhelminthes</taxon>
        <taxon>Cestoda</taxon>
        <taxon>Eucestoda</taxon>
        <taxon>Cyclophyllidea</taxon>
        <taxon>Hymenolepididae</taxon>
        <taxon>Rodentolepis</taxon>
    </lineage>
</organism>
<reference evidence="1" key="1">
    <citation type="submission" date="2017-02" db="UniProtKB">
        <authorList>
            <consortium name="WormBaseParasite"/>
        </authorList>
    </citation>
    <scope>IDENTIFICATION</scope>
</reference>
<protein>
    <submittedName>
        <fullName evidence="1">Ovule protein</fullName>
    </submittedName>
</protein>
<sequence length="41" mass="4901">LQHVQYLYCLRLLHSKLITSASVRCETRVMRLGIYCENNKF</sequence>
<name>A0A0R3TTJ3_RODNA</name>
<evidence type="ECO:0000313" key="1">
    <source>
        <dbReference type="WBParaSite" id="HNAJ_0001103701-mRNA-1"/>
    </source>
</evidence>